<dbReference type="SUPFAM" id="SSF64288">
    <property type="entry name" value="Chorismate lyase-like"/>
    <property type="match status" value="1"/>
</dbReference>
<dbReference type="Gene3D" id="1.10.10.10">
    <property type="entry name" value="Winged helix-like DNA-binding domain superfamily/Winged helix DNA-binding domain"/>
    <property type="match status" value="1"/>
</dbReference>
<dbReference type="InterPro" id="IPR050679">
    <property type="entry name" value="Bact_HTH_transcr_reg"/>
</dbReference>
<dbReference type="InterPro" id="IPR000524">
    <property type="entry name" value="Tscrpt_reg_HTH_GntR"/>
</dbReference>
<dbReference type="EMBL" id="JAAXOS010000012">
    <property type="protein sequence ID" value="NKY29440.1"/>
    <property type="molecule type" value="Genomic_DNA"/>
</dbReference>
<dbReference type="GO" id="GO:0003677">
    <property type="term" value="F:DNA binding"/>
    <property type="evidence" value="ECO:0007669"/>
    <property type="project" value="UniProtKB-KW"/>
</dbReference>
<dbReference type="InterPro" id="IPR036388">
    <property type="entry name" value="WH-like_DNA-bd_sf"/>
</dbReference>
<evidence type="ECO:0000313" key="6">
    <source>
        <dbReference type="Proteomes" id="UP000540698"/>
    </source>
</evidence>
<dbReference type="GO" id="GO:0003700">
    <property type="term" value="F:DNA-binding transcription factor activity"/>
    <property type="evidence" value="ECO:0007669"/>
    <property type="project" value="InterPro"/>
</dbReference>
<evidence type="ECO:0000256" key="3">
    <source>
        <dbReference type="ARBA" id="ARBA00023163"/>
    </source>
</evidence>
<reference evidence="5 6" key="1">
    <citation type="submission" date="2020-04" db="EMBL/GenBank/DDBJ databases">
        <title>MicrobeNet Type strains.</title>
        <authorList>
            <person name="Nicholson A.C."/>
        </authorList>
    </citation>
    <scope>NUCLEOTIDE SEQUENCE [LARGE SCALE GENOMIC DNA]</scope>
    <source>
        <strain evidence="5 6">DSM 44956</strain>
    </source>
</reference>
<dbReference type="InterPro" id="IPR028978">
    <property type="entry name" value="Chorismate_lyase_/UTRA_dom_sf"/>
</dbReference>
<name>A0A7X6R5D9_9NOCA</name>
<sequence length="226" mass="24845">MSEPAYVSIAGEIARDIRSGALPARMQLPSYSELAKQHGVSEIVIRKVIDLLLRQGLVYTIERRGTFVAARPTLVRVSPERQMEDPEVTFGNEAAAGEDEVRIDRESSTVSADDELAALLGIAPGDDVEHIITMASEQGRPISISDSYQRPGTDVAAADILEETLADRPPVPTHAVWLEVPSGELVKAVRQRFLKADGQVLMVSDVSYPRDRYESFVFRMALDTQP</sequence>
<keyword evidence="6" id="KW-1185">Reference proteome</keyword>
<evidence type="ECO:0000259" key="4">
    <source>
        <dbReference type="PROSITE" id="PS50949"/>
    </source>
</evidence>
<dbReference type="PANTHER" id="PTHR44846">
    <property type="entry name" value="MANNOSYL-D-GLYCERATE TRANSPORT/METABOLISM SYSTEM REPRESSOR MNGR-RELATED"/>
    <property type="match status" value="1"/>
</dbReference>
<feature type="domain" description="HTH gntR-type" evidence="4">
    <location>
        <begin position="3"/>
        <end position="71"/>
    </location>
</feature>
<accession>A0A7X6R5D9</accession>
<dbReference type="InterPro" id="IPR036390">
    <property type="entry name" value="WH_DNA-bd_sf"/>
</dbReference>
<dbReference type="Pfam" id="PF00392">
    <property type="entry name" value="GntR"/>
    <property type="match status" value="1"/>
</dbReference>
<dbReference type="GO" id="GO:0045892">
    <property type="term" value="P:negative regulation of DNA-templated transcription"/>
    <property type="evidence" value="ECO:0007669"/>
    <property type="project" value="TreeGrafter"/>
</dbReference>
<dbReference type="PANTHER" id="PTHR44846:SF17">
    <property type="entry name" value="GNTR-FAMILY TRANSCRIPTIONAL REGULATOR"/>
    <property type="match status" value="1"/>
</dbReference>
<dbReference type="CDD" id="cd07377">
    <property type="entry name" value="WHTH_GntR"/>
    <property type="match status" value="1"/>
</dbReference>
<keyword evidence="2" id="KW-0238">DNA-binding</keyword>
<evidence type="ECO:0000256" key="2">
    <source>
        <dbReference type="ARBA" id="ARBA00023125"/>
    </source>
</evidence>
<dbReference type="SMART" id="SM00345">
    <property type="entry name" value="HTH_GNTR"/>
    <property type="match status" value="1"/>
</dbReference>
<evidence type="ECO:0000313" key="5">
    <source>
        <dbReference type="EMBL" id="NKY29440.1"/>
    </source>
</evidence>
<proteinExistence type="predicted"/>
<keyword evidence="3" id="KW-0804">Transcription</keyword>
<protein>
    <submittedName>
        <fullName evidence="5">GntR family transcriptional regulator</fullName>
    </submittedName>
</protein>
<comment type="caution">
    <text evidence="5">The sequence shown here is derived from an EMBL/GenBank/DDBJ whole genome shotgun (WGS) entry which is preliminary data.</text>
</comment>
<organism evidence="5 6">
    <name type="scientific">Nocardia gamkensis</name>
    <dbReference type="NCBI Taxonomy" id="352869"/>
    <lineage>
        <taxon>Bacteria</taxon>
        <taxon>Bacillati</taxon>
        <taxon>Actinomycetota</taxon>
        <taxon>Actinomycetes</taxon>
        <taxon>Mycobacteriales</taxon>
        <taxon>Nocardiaceae</taxon>
        <taxon>Nocardia</taxon>
    </lineage>
</organism>
<dbReference type="Proteomes" id="UP000540698">
    <property type="component" value="Unassembled WGS sequence"/>
</dbReference>
<keyword evidence="1" id="KW-0805">Transcription regulation</keyword>
<dbReference type="RefSeq" id="WP_062976397.1">
    <property type="nucleotide sequence ID" value="NZ_JAAXOS010000012.1"/>
</dbReference>
<dbReference type="PROSITE" id="PS50949">
    <property type="entry name" value="HTH_GNTR"/>
    <property type="match status" value="1"/>
</dbReference>
<dbReference type="SUPFAM" id="SSF46785">
    <property type="entry name" value="Winged helix' DNA-binding domain"/>
    <property type="match status" value="1"/>
</dbReference>
<evidence type="ECO:0000256" key="1">
    <source>
        <dbReference type="ARBA" id="ARBA00023015"/>
    </source>
</evidence>
<gene>
    <name evidence="5" type="ORF">HGB38_24950</name>
</gene>
<dbReference type="AlphaFoldDB" id="A0A7X6R5D9"/>
<dbReference type="Gene3D" id="3.40.1410.10">
    <property type="entry name" value="Chorismate lyase-like"/>
    <property type="match status" value="2"/>
</dbReference>